<gene>
    <name evidence="1" type="ORF">LEP1GSC202_1269</name>
</gene>
<dbReference type="Gene3D" id="1.25.40.10">
    <property type="entry name" value="Tetratricopeptide repeat domain"/>
    <property type="match status" value="1"/>
</dbReference>
<evidence type="ECO:0000313" key="1">
    <source>
        <dbReference type="EMBL" id="EOQ89191.1"/>
    </source>
</evidence>
<evidence type="ECO:0008006" key="3">
    <source>
        <dbReference type="Google" id="ProtNLM"/>
    </source>
</evidence>
<dbReference type="EMBL" id="AOGX02000015">
    <property type="protein sequence ID" value="EOQ89191.1"/>
    <property type="molecule type" value="Genomic_DNA"/>
</dbReference>
<dbReference type="RefSeq" id="WP_015676773.1">
    <property type="nucleotide sequence ID" value="NZ_AOGX02000015.1"/>
</dbReference>
<sequence length="309" mass="36925">MFNYKSIVPILILFPTLLFAEDLLQIKLNIAIQLYKDNRNEEAKSILLDLHKEDRSGKSNYFLANVYLNLNQVDYAINHYKIAVNKNFDLRNSLYNLACAYSIINDQYNTFRILILNFRNGDRKIKRIQTDKDLKSFRNSIFYKYFDQYIKHEDYNGYFITSKNELIQYFKDNKNEFVIYEFDRPSPPTFKFDPSGKFYQFAAGGYSGYMEGGYWLFNESDSELIIRKIGWLADKNTTEYLKSKTKDNFDKDYRFVSYYDSPKVETNQINQIKLNVVETPNSLNEENFVDQIIIYSKFGKFNFYSFYYN</sequence>
<reference evidence="1 2" key="1">
    <citation type="submission" date="2013-04" db="EMBL/GenBank/DDBJ databases">
        <authorList>
            <person name="Harkins D.M."/>
            <person name="Durkin A.S."/>
            <person name="Brinkac L.M."/>
            <person name="Haft D.H."/>
            <person name="Selengut J.D."/>
            <person name="Sanka R."/>
            <person name="DePew J."/>
            <person name="Purushe J."/>
            <person name="Hartskeerl R.A."/>
            <person name="Ahmed A."/>
            <person name="van der Linden H."/>
            <person name="Goris M.G.A."/>
            <person name="Vinetz J.M."/>
            <person name="Sutton G.G."/>
            <person name="Nierman W.C."/>
            <person name="Fouts D.E."/>
        </authorList>
    </citation>
    <scope>NUCLEOTIDE SEQUENCE [LARGE SCALE GENOMIC DNA]</scope>
    <source>
        <strain evidence="1 2">Sao Paulo</strain>
    </source>
</reference>
<dbReference type="SUPFAM" id="SSF48452">
    <property type="entry name" value="TPR-like"/>
    <property type="match status" value="1"/>
</dbReference>
<organism evidence="1 2">
    <name type="scientific">Leptospira yanagawae serovar Saopaulo str. Sao Paulo = ATCC 700523</name>
    <dbReference type="NCBI Taxonomy" id="1249483"/>
    <lineage>
        <taxon>Bacteria</taxon>
        <taxon>Pseudomonadati</taxon>
        <taxon>Spirochaetota</taxon>
        <taxon>Spirochaetia</taxon>
        <taxon>Leptospirales</taxon>
        <taxon>Leptospiraceae</taxon>
        <taxon>Leptospira</taxon>
    </lineage>
</organism>
<comment type="caution">
    <text evidence="1">The sequence shown here is derived from an EMBL/GenBank/DDBJ whole genome shotgun (WGS) entry which is preliminary data.</text>
</comment>
<proteinExistence type="predicted"/>
<name>A0A5E8HCM8_9LEPT</name>
<evidence type="ECO:0000313" key="2">
    <source>
        <dbReference type="Proteomes" id="UP000013996"/>
    </source>
</evidence>
<accession>A0A5E8HCM8</accession>
<dbReference type="AlphaFoldDB" id="A0A5E8HCM8"/>
<dbReference type="InterPro" id="IPR011990">
    <property type="entry name" value="TPR-like_helical_dom_sf"/>
</dbReference>
<dbReference type="STRING" id="1249483.LEP1GSC202_1269"/>
<dbReference type="Proteomes" id="UP000013996">
    <property type="component" value="Unassembled WGS sequence"/>
</dbReference>
<protein>
    <recommendedName>
        <fullName evidence="3">Tetratricopeptide repeat protein</fullName>
    </recommendedName>
</protein>